<dbReference type="OrthoDB" id="5450856at2"/>
<accession>A0A7I9V2A6</accession>
<dbReference type="Pfam" id="PF00392">
    <property type="entry name" value="GntR"/>
    <property type="match status" value="1"/>
</dbReference>
<dbReference type="InterPro" id="IPR008920">
    <property type="entry name" value="TF_FadR/GntR_C"/>
</dbReference>
<evidence type="ECO:0000313" key="6">
    <source>
        <dbReference type="Proteomes" id="UP000444980"/>
    </source>
</evidence>
<evidence type="ECO:0000256" key="3">
    <source>
        <dbReference type="ARBA" id="ARBA00023163"/>
    </source>
</evidence>
<dbReference type="InterPro" id="IPR000524">
    <property type="entry name" value="Tscrpt_reg_HTH_GntR"/>
</dbReference>
<dbReference type="PANTHER" id="PTHR43537">
    <property type="entry name" value="TRANSCRIPTIONAL REGULATOR, GNTR FAMILY"/>
    <property type="match status" value="1"/>
</dbReference>
<evidence type="ECO:0000256" key="2">
    <source>
        <dbReference type="ARBA" id="ARBA00023125"/>
    </source>
</evidence>
<dbReference type="InterPro" id="IPR011711">
    <property type="entry name" value="GntR_C"/>
</dbReference>
<dbReference type="GO" id="GO:0003700">
    <property type="term" value="F:DNA-binding transcription factor activity"/>
    <property type="evidence" value="ECO:0007669"/>
    <property type="project" value="InterPro"/>
</dbReference>
<organism evidence="5 6">
    <name type="scientific">Gordonia crocea</name>
    <dbReference type="NCBI Taxonomy" id="589162"/>
    <lineage>
        <taxon>Bacteria</taxon>
        <taxon>Bacillati</taxon>
        <taxon>Actinomycetota</taxon>
        <taxon>Actinomycetes</taxon>
        <taxon>Mycobacteriales</taxon>
        <taxon>Gordoniaceae</taxon>
        <taxon>Gordonia</taxon>
    </lineage>
</organism>
<keyword evidence="6" id="KW-1185">Reference proteome</keyword>
<keyword evidence="2" id="KW-0238">DNA-binding</keyword>
<dbReference type="RefSeq" id="WP_161928631.1">
    <property type="nucleotide sequence ID" value="NZ_BJOU01000019.1"/>
</dbReference>
<dbReference type="Gene3D" id="1.20.120.530">
    <property type="entry name" value="GntR ligand-binding domain-like"/>
    <property type="match status" value="1"/>
</dbReference>
<dbReference type="AlphaFoldDB" id="A0A7I9V2A6"/>
<dbReference type="PROSITE" id="PS50949">
    <property type="entry name" value="HTH_GNTR"/>
    <property type="match status" value="1"/>
</dbReference>
<evidence type="ECO:0000259" key="4">
    <source>
        <dbReference type="PROSITE" id="PS50949"/>
    </source>
</evidence>
<dbReference type="PANTHER" id="PTHR43537:SF47">
    <property type="entry name" value="REGULATORY PROTEIN GNTR HTH"/>
    <property type="match status" value="1"/>
</dbReference>
<evidence type="ECO:0000256" key="1">
    <source>
        <dbReference type="ARBA" id="ARBA00023015"/>
    </source>
</evidence>
<keyword evidence="1" id="KW-0805">Transcription regulation</keyword>
<feature type="domain" description="HTH gntR-type" evidence="4">
    <location>
        <begin position="18"/>
        <end position="86"/>
    </location>
</feature>
<sequence>MAVLNRNTFDGGQPDRRATRIEQVTEDLRGRIAAGEWAVGERIPTEPELADLLDTSRNTLREAVGALVHAGVVERRQGSGTYVLAVDEREVAIGGYFSSARRRDLLELREALDVTAAMLAARRRDDADIAVLNETLARRNALWGRTEAGSESERDAAVDADTELHRAVVAASHNELYLEFYDLLLPVLRQTIAEGTVGVDASYERQHTDLVRAVVAGDADRAARAAQEVLDCVRAGDG</sequence>
<protein>
    <submittedName>
        <fullName evidence="5">Putative transcriptional regulator, GntR</fullName>
    </submittedName>
</protein>
<reference evidence="6" key="1">
    <citation type="submission" date="2019-06" db="EMBL/GenBank/DDBJ databases">
        <title>Gordonia isolated from sludge of a wastewater treatment plant.</title>
        <authorList>
            <person name="Tamura T."/>
            <person name="Aoyama K."/>
            <person name="Kang Y."/>
            <person name="Saito S."/>
            <person name="Akiyama N."/>
            <person name="Yazawa K."/>
            <person name="Gonoi T."/>
            <person name="Mikami Y."/>
        </authorList>
    </citation>
    <scope>NUCLEOTIDE SEQUENCE [LARGE SCALE GENOMIC DNA]</scope>
    <source>
        <strain evidence="6">NBRC 107697</strain>
    </source>
</reference>
<dbReference type="Pfam" id="PF07729">
    <property type="entry name" value="FCD"/>
    <property type="match status" value="1"/>
</dbReference>
<dbReference type="InterPro" id="IPR036390">
    <property type="entry name" value="WH_DNA-bd_sf"/>
</dbReference>
<dbReference type="Proteomes" id="UP000444980">
    <property type="component" value="Unassembled WGS sequence"/>
</dbReference>
<dbReference type="SMART" id="SM00895">
    <property type="entry name" value="FCD"/>
    <property type="match status" value="1"/>
</dbReference>
<dbReference type="SUPFAM" id="SSF46785">
    <property type="entry name" value="Winged helix' DNA-binding domain"/>
    <property type="match status" value="1"/>
</dbReference>
<comment type="caution">
    <text evidence="5">The sequence shown here is derived from an EMBL/GenBank/DDBJ whole genome shotgun (WGS) entry which is preliminary data.</text>
</comment>
<keyword evidence="3" id="KW-0804">Transcription</keyword>
<dbReference type="EMBL" id="BJOU01000019">
    <property type="protein sequence ID" value="GED99346.1"/>
    <property type="molecule type" value="Genomic_DNA"/>
</dbReference>
<evidence type="ECO:0000313" key="5">
    <source>
        <dbReference type="EMBL" id="GED99346.1"/>
    </source>
</evidence>
<dbReference type="PRINTS" id="PR00035">
    <property type="entry name" value="HTHGNTR"/>
</dbReference>
<dbReference type="GO" id="GO:0003677">
    <property type="term" value="F:DNA binding"/>
    <property type="evidence" value="ECO:0007669"/>
    <property type="project" value="UniProtKB-KW"/>
</dbReference>
<proteinExistence type="predicted"/>
<name>A0A7I9V2A6_9ACTN</name>
<dbReference type="Gene3D" id="1.10.10.10">
    <property type="entry name" value="Winged helix-like DNA-binding domain superfamily/Winged helix DNA-binding domain"/>
    <property type="match status" value="1"/>
</dbReference>
<dbReference type="SUPFAM" id="SSF48008">
    <property type="entry name" value="GntR ligand-binding domain-like"/>
    <property type="match status" value="1"/>
</dbReference>
<dbReference type="InterPro" id="IPR036388">
    <property type="entry name" value="WH-like_DNA-bd_sf"/>
</dbReference>
<dbReference type="SMART" id="SM00345">
    <property type="entry name" value="HTH_GNTR"/>
    <property type="match status" value="1"/>
</dbReference>
<dbReference type="CDD" id="cd07377">
    <property type="entry name" value="WHTH_GntR"/>
    <property type="match status" value="1"/>
</dbReference>
<gene>
    <name evidence="5" type="ORF">nbrc107697_33850</name>
</gene>